<dbReference type="SFLD" id="SFLDG01140">
    <property type="entry name" value="C2.B:_Phosphomannomutase_and_P"/>
    <property type="match status" value="1"/>
</dbReference>
<dbReference type="InParanoid" id="A0A397RX52"/>
<protein>
    <recommendedName>
        <fullName evidence="3">Cof subfamily protein (Haloacid dehalogenase superfamily)/HAD superfamily hydrolase (TIGR01484 family)</fullName>
    </recommendedName>
</protein>
<dbReference type="PANTHER" id="PTHR10000:SF8">
    <property type="entry name" value="HAD SUPERFAMILY HYDROLASE-LIKE, TYPE 3"/>
    <property type="match status" value="1"/>
</dbReference>
<dbReference type="Gene3D" id="3.30.1240.10">
    <property type="match status" value="1"/>
</dbReference>
<evidence type="ECO:0000313" key="1">
    <source>
        <dbReference type="EMBL" id="RIA77832.1"/>
    </source>
</evidence>
<dbReference type="SUPFAM" id="SSF56784">
    <property type="entry name" value="HAD-like"/>
    <property type="match status" value="1"/>
</dbReference>
<dbReference type="CDD" id="cd07516">
    <property type="entry name" value="HAD_Pase"/>
    <property type="match status" value="1"/>
</dbReference>
<dbReference type="SFLD" id="SFLDS00003">
    <property type="entry name" value="Haloacid_Dehalogenase"/>
    <property type="match status" value="1"/>
</dbReference>
<comment type="caution">
    <text evidence="1">The sequence shown here is derived from an EMBL/GenBank/DDBJ whole genome shotgun (WGS) entry which is preliminary data.</text>
</comment>
<dbReference type="EMBL" id="QXEV01000006">
    <property type="protein sequence ID" value="RIA77832.1"/>
    <property type="molecule type" value="Genomic_DNA"/>
</dbReference>
<evidence type="ECO:0008006" key="3">
    <source>
        <dbReference type="Google" id="ProtNLM"/>
    </source>
</evidence>
<dbReference type="GO" id="GO:0005829">
    <property type="term" value="C:cytosol"/>
    <property type="evidence" value="ECO:0007669"/>
    <property type="project" value="TreeGrafter"/>
</dbReference>
<gene>
    <name evidence="1" type="ORF">EI71_00808</name>
</gene>
<dbReference type="PANTHER" id="PTHR10000">
    <property type="entry name" value="PHOSPHOSERINE PHOSPHATASE"/>
    <property type="match status" value="1"/>
</dbReference>
<sequence length="322" mass="35925">MIKIITIDLDGTLFDAKKNISKENKEALKICHDMGIKIVISTGRPLSGVMPTLKELGLTTKDDYVIIYNGAKVFNVGTGETIFSSSIDGKVVKELYYESKRLGVHYHAFRINEELITVDHNPYTDVEATINHTIDHICDFETIKDDDLFIKAMLVDNEENVTRVMKEVNPKYYQEYSMLRSSTIFLEFLNKNTDKGKALVALANHLIIPLKDTMAIGDAGNDLPMILASGIGVAMENAYPEVKEKADFITLDNEHSGVAYAINKLVLKKDWLFQSFFNNSLACSSAYKEIESPDSINAISSILPFSSKSLISVFVLPFSSTL</sequence>
<dbReference type="Pfam" id="PF08282">
    <property type="entry name" value="Hydrolase_3"/>
    <property type="match status" value="1"/>
</dbReference>
<dbReference type="InterPro" id="IPR036412">
    <property type="entry name" value="HAD-like_sf"/>
</dbReference>
<dbReference type="SFLD" id="SFLDG01144">
    <property type="entry name" value="C2.B.4:_PGP_Like"/>
    <property type="match status" value="1"/>
</dbReference>
<dbReference type="GO" id="GO:0016791">
    <property type="term" value="F:phosphatase activity"/>
    <property type="evidence" value="ECO:0007669"/>
    <property type="project" value="UniProtKB-ARBA"/>
</dbReference>
<proteinExistence type="predicted"/>
<dbReference type="Proteomes" id="UP000266506">
    <property type="component" value="Unassembled WGS sequence"/>
</dbReference>
<accession>A0A397RX52</accession>
<name>A0A397RX52_9MOLU</name>
<dbReference type="FunCoup" id="A0A397RX52">
    <property type="interactions" value="58"/>
</dbReference>
<organism evidence="1 2">
    <name type="scientific">Anaeroplasma bactoclasticum</name>
    <dbReference type="NCBI Taxonomy" id="2088"/>
    <lineage>
        <taxon>Bacteria</taxon>
        <taxon>Bacillati</taxon>
        <taxon>Mycoplasmatota</taxon>
        <taxon>Mollicutes</taxon>
        <taxon>Anaeroplasmatales</taxon>
        <taxon>Anaeroplasmataceae</taxon>
        <taxon>Anaeroplasma</taxon>
    </lineage>
</organism>
<dbReference type="GO" id="GO:0000287">
    <property type="term" value="F:magnesium ion binding"/>
    <property type="evidence" value="ECO:0007669"/>
    <property type="project" value="TreeGrafter"/>
</dbReference>
<dbReference type="NCBIfam" id="TIGR00099">
    <property type="entry name" value="Cof-subfamily"/>
    <property type="match status" value="1"/>
</dbReference>
<dbReference type="AlphaFoldDB" id="A0A397RX52"/>
<dbReference type="InterPro" id="IPR000150">
    <property type="entry name" value="Cof"/>
</dbReference>
<dbReference type="InterPro" id="IPR023214">
    <property type="entry name" value="HAD_sf"/>
</dbReference>
<evidence type="ECO:0000313" key="2">
    <source>
        <dbReference type="Proteomes" id="UP000266506"/>
    </source>
</evidence>
<keyword evidence="2" id="KW-1185">Reference proteome</keyword>
<dbReference type="Gene3D" id="3.40.50.1000">
    <property type="entry name" value="HAD superfamily/HAD-like"/>
    <property type="match status" value="1"/>
</dbReference>
<dbReference type="NCBIfam" id="TIGR01484">
    <property type="entry name" value="HAD-SF-IIB"/>
    <property type="match status" value="1"/>
</dbReference>
<dbReference type="InterPro" id="IPR006379">
    <property type="entry name" value="HAD-SF_hydro_IIB"/>
</dbReference>
<reference evidence="1 2" key="1">
    <citation type="submission" date="2018-08" db="EMBL/GenBank/DDBJ databases">
        <title>Genomic Encyclopedia of Archaeal and Bacterial Type Strains, Phase II (KMG-II): from individual species to whole genera.</title>
        <authorList>
            <person name="Goeker M."/>
        </authorList>
    </citation>
    <scope>NUCLEOTIDE SEQUENCE [LARGE SCALE GENOMIC DNA]</scope>
    <source>
        <strain evidence="1 2">ATCC 27112</strain>
    </source>
</reference>